<feature type="non-terminal residue" evidence="4">
    <location>
        <position position="1"/>
    </location>
</feature>
<accession>G5A939</accession>
<keyword evidence="5" id="KW-1185">Reference proteome</keyword>
<dbReference type="RefSeq" id="XP_009536587.1">
    <property type="nucleotide sequence ID" value="XM_009538292.1"/>
</dbReference>
<keyword evidence="2 3" id="KW-0040">ANK repeat</keyword>
<dbReference type="GeneID" id="20652523"/>
<sequence length="60" mass="6019">TPLFVAAACGHATVAKLLLDFGASTNVVKNDGVTPLTIASMNGHDDVVTILLEGGASLNP</sequence>
<protein>
    <submittedName>
        <fullName evidence="4">Uncharacterized protein</fullName>
    </submittedName>
</protein>
<dbReference type="AlphaFoldDB" id="G5A939"/>
<evidence type="ECO:0000256" key="3">
    <source>
        <dbReference type="PROSITE-ProRule" id="PRU00023"/>
    </source>
</evidence>
<dbReference type="Pfam" id="PF12796">
    <property type="entry name" value="Ank_2"/>
    <property type="match status" value="1"/>
</dbReference>
<dbReference type="InterPro" id="IPR036770">
    <property type="entry name" value="Ankyrin_rpt-contain_sf"/>
</dbReference>
<evidence type="ECO:0000313" key="4">
    <source>
        <dbReference type="EMBL" id="EGZ08415.1"/>
    </source>
</evidence>
<dbReference type="Gene3D" id="1.25.40.20">
    <property type="entry name" value="Ankyrin repeat-containing domain"/>
    <property type="match status" value="1"/>
</dbReference>
<dbReference type="PROSITE" id="PS50088">
    <property type="entry name" value="ANK_REPEAT"/>
    <property type="match status" value="2"/>
</dbReference>
<gene>
    <name evidence="4" type="ORF">PHYSODRAFT_436347</name>
</gene>
<dbReference type="SMART" id="SM00248">
    <property type="entry name" value="ANK"/>
    <property type="match status" value="2"/>
</dbReference>
<dbReference type="InterPro" id="IPR002110">
    <property type="entry name" value="Ankyrin_rpt"/>
</dbReference>
<feature type="repeat" description="ANK" evidence="3">
    <location>
        <begin position="31"/>
        <end position="60"/>
    </location>
</feature>
<proteinExistence type="predicted"/>
<dbReference type="PROSITE" id="PS50297">
    <property type="entry name" value="ANK_REP_REGION"/>
    <property type="match status" value="2"/>
</dbReference>
<dbReference type="SUPFAM" id="SSF48403">
    <property type="entry name" value="Ankyrin repeat"/>
    <property type="match status" value="1"/>
</dbReference>
<dbReference type="SMR" id="G5A939"/>
<dbReference type="Proteomes" id="UP000002640">
    <property type="component" value="Unassembled WGS sequence"/>
</dbReference>
<organism evidence="4 5">
    <name type="scientific">Phytophthora sojae (strain P6497)</name>
    <name type="common">Soybean stem and root rot agent</name>
    <name type="synonym">Phytophthora megasperma f. sp. glycines</name>
    <dbReference type="NCBI Taxonomy" id="1094619"/>
    <lineage>
        <taxon>Eukaryota</taxon>
        <taxon>Sar</taxon>
        <taxon>Stramenopiles</taxon>
        <taxon>Oomycota</taxon>
        <taxon>Peronosporomycetes</taxon>
        <taxon>Peronosporales</taxon>
        <taxon>Peronosporaceae</taxon>
        <taxon>Phytophthora</taxon>
    </lineage>
</organism>
<reference evidence="4 5" key="1">
    <citation type="journal article" date="2006" name="Science">
        <title>Phytophthora genome sequences uncover evolutionary origins and mechanisms of pathogenesis.</title>
        <authorList>
            <person name="Tyler B.M."/>
            <person name="Tripathy S."/>
            <person name="Zhang X."/>
            <person name="Dehal P."/>
            <person name="Jiang R.H."/>
            <person name="Aerts A."/>
            <person name="Arredondo F.D."/>
            <person name="Baxter L."/>
            <person name="Bensasson D."/>
            <person name="Beynon J.L."/>
            <person name="Chapman J."/>
            <person name="Damasceno C.M."/>
            <person name="Dorrance A.E."/>
            <person name="Dou D."/>
            <person name="Dickerman A.W."/>
            <person name="Dubchak I.L."/>
            <person name="Garbelotto M."/>
            <person name="Gijzen M."/>
            <person name="Gordon S.G."/>
            <person name="Govers F."/>
            <person name="Grunwald N.J."/>
            <person name="Huang W."/>
            <person name="Ivors K.L."/>
            <person name="Jones R.W."/>
            <person name="Kamoun S."/>
            <person name="Krampis K."/>
            <person name="Lamour K.H."/>
            <person name="Lee M.K."/>
            <person name="McDonald W.H."/>
            <person name="Medina M."/>
            <person name="Meijer H.J."/>
            <person name="Nordberg E.K."/>
            <person name="Maclean D.J."/>
            <person name="Ospina-Giraldo M.D."/>
            <person name="Morris P.F."/>
            <person name="Phuntumart V."/>
            <person name="Putnam N.H."/>
            <person name="Rash S."/>
            <person name="Rose J.K."/>
            <person name="Sakihama Y."/>
            <person name="Salamov A.A."/>
            <person name="Savidor A."/>
            <person name="Scheuring C.F."/>
            <person name="Smith B.M."/>
            <person name="Sobral B.W."/>
            <person name="Terry A."/>
            <person name="Torto-Alalibo T.A."/>
            <person name="Win J."/>
            <person name="Xu Z."/>
            <person name="Zhang H."/>
            <person name="Grigoriev I.V."/>
            <person name="Rokhsar D.S."/>
            <person name="Boore J.L."/>
        </authorList>
    </citation>
    <scope>NUCLEOTIDE SEQUENCE [LARGE SCALE GENOMIC DNA]</scope>
    <source>
        <strain evidence="4 5">P6497</strain>
    </source>
</reference>
<dbReference type="EMBL" id="JH159161">
    <property type="protein sequence ID" value="EGZ08415.1"/>
    <property type="molecule type" value="Genomic_DNA"/>
</dbReference>
<name>G5A939_PHYSP</name>
<dbReference type="KEGG" id="psoj:PHYSODRAFT_436347"/>
<evidence type="ECO:0000256" key="1">
    <source>
        <dbReference type="ARBA" id="ARBA00022737"/>
    </source>
</evidence>
<dbReference type="PANTHER" id="PTHR24198:SF165">
    <property type="entry name" value="ANKYRIN REPEAT-CONTAINING PROTEIN-RELATED"/>
    <property type="match status" value="1"/>
</dbReference>
<evidence type="ECO:0000256" key="2">
    <source>
        <dbReference type="ARBA" id="ARBA00023043"/>
    </source>
</evidence>
<evidence type="ECO:0000313" key="5">
    <source>
        <dbReference type="Proteomes" id="UP000002640"/>
    </source>
</evidence>
<keyword evidence="1" id="KW-0677">Repeat</keyword>
<feature type="repeat" description="ANK" evidence="3">
    <location>
        <begin position="1"/>
        <end position="30"/>
    </location>
</feature>
<dbReference type="PANTHER" id="PTHR24198">
    <property type="entry name" value="ANKYRIN REPEAT AND PROTEIN KINASE DOMAIN-CONTAINING PROTEIN"/>
    <property type="match status" value="1"/>
</dbReference>
<dbReference type="InParanoid" id="G5A939"/>
<feature type="non-terminal residue" evidence="4">
    <location>
        <position position="60"/>
    </location>
</feature>